<accession>A0ABS5PT73</accession>
<organism evidence="2 3">
    <name type="scientific">Fusibacter paucivorans</name>
    <dbReference type="NCBI Taxonomy" id="76009"/>
    <lineage>
        <taxon>Bacteria</taxon>
        <taxon>Bacillati</taxon>
        <taxon>Bacillota</taxon>
        <taxon>Clostridia</taxon>
        <taxon>Eubacteriales</taxon>
        <taxon>Eubacteriales Family XII. Incertae Sedis</taxon>
        <taxon>Fusibacter</taxon>
    </lineage>
</organism>
<evidence type="ECO:0000313" key="3">
    <source>
        <dbReference type="Proteomes" id="UP000746471"/>
    </source>
</evidence>
<proteinExistence type="predicted"/>
<dbReference type="InterPro" id="IPR036457">
    <property type="entry name" value="PPM-type-like_dom_sf"/>
</dbReference>
<feature type="domain" description="PPM-type phosphatase" evidence="1">
    <location>
        <begin position="20"/>
        <end position="202"/>
    </location>
</feature>
<keyword evidence="3" id="KW-1185">Reference proteome</keyword>
<protein>
    <submittedName>
        <fullName evidence="2">Protein phosphatase 2C domain-containing protein</fullName>
    </submittedName>
</protein>
<name>A0ABS5PT73_9FIRM</name>
<dbReference type="InterPro" id="IPR001932">
    <property type="entry name" value="PPM-type_phosphatase-like_dom"/>
</dbReference>
<evidence type="ECO:0000259" key="1">
    <source>
        <dbReference type="Pfam" id="PF13672"/>
    </source>
</evidence>
<evidence type="ECO:0000313" key="2">
    <source>
        <dbReference type="EMBL" id="MBS7528288.1"/>
    </source>
</evidence>
<dbReference type="Gene3D" id="3.60.40.10">
    <property type="entry name" value="PPM-type phosphatase domain"/>
    <property type="match status" value="1"/>
</dbReference>
<dbReference type="RefSeq" id="WP_213238162.1">
    <property type="nucleotide sequence ID" value="NZ_JAHBCL010000035.1"/>
</dbReference>
<reference evidence="2 3" key="1">
    <citation type="submission" date="2021-05" db="EMBL/GenBank/DDBJ databases">
        <title>Fusibacter ferrireducens sp. nov., an anaerobic, sulfur- and Fe-reducing bacterium isolated from the mangrove sediment.</title>
        <authorList>
            <person name="Qiu D."/>
        </authorList>
    </citation>
    <scope>NUCLEOTIDE SEQUENCE [LARGE SCALE GENOMIC DNA]</scope>
    <source>
        <strain evidence="2 3">DSM 12116</strain>
    </source>
</reference>
<dbReference type="Pfam" id="PF13672">
    <property type="entry name" value="PP2C_2"/>
    <property type="match status" value="1"/>
</dbReference>
<dbReference type="SUPFAM" id="SSF81606">
    <property type="entry name" value="PP2C-like"/>
    <property type="match status" value="1"/>
</dbReference>
<gene>
    <name evidence="2" type="ORF">KHM83_16485</name>
</gene>
<dbReference type="EMBL" id="JAHBCL010000035">
    <property type="protein sequence ID" value="MBS7528288.1"/>
    <property type="molecule type" value="Genomic_DNA"/>
</dbReference>
<comment type="caution">
    <text evidence="2">The sequence shown here is derived from an EMBL/GenBank/DDBJ whole genome shotgun (WGS) entry which is preliminary data.</text>
</comment>
<sequence>MKGNKSKGGLKIDTKYYSKIGRYHQRRNEENQDYTFKDENQRFYLIALADGASACSESALGAKIACNTVKDYLFLVGSEIFDWNESKIAFLINEQVFSKIKKYAETMDKPVDQFGSTLAFCFIDKMLHRVLMFNLGDGAIFLKKDHQYSLISPPRNFGVNVSCLTTTEEAYKYTQVKIISAWVDVSFFICSDGFHHLLKGHKYSEAIQNAMLQNDYPLICKLIDRIEIEDDCSFILNTLEPISTLEATCE</sequence>
<dbReference type="Proteomes" id="UP000746471">
    <property type="component" value="Unassembled WGS sequence"/>
</dbReference>